<name>A0A395V143_9FIRM</name>
<dbReference type="EMBL" id="QRUJ01000001">
    <property type="protein sequence ID" value="RGR56858.1"/>
    <property type="molecule type" value="Genomic_DNA"/>
</dbReference>
<evidence type="ECO:0000313" key="1">
    <source>
        <dbReference type="EMBL" id="RGR56858.1"/>
    </source>
</evidence>
<dbReference type="Proteomes" id="UP000266066">
    <property type="component" value="Unassembled WGS sequence"/>
</dbReference>
<proteinExistence type="predicted"/>
<dbReference type="AlphaFoldDB" id="A0A395V143"/>
<accession>A0A395V143</accession>
<comment type="caution">
    <text evidence="1">The sequence shown here is derived from an EMBL/GenBank/DDBJ whole genome shotgun (WGS) entry which is preliminary data.</text>
</comment>
<evidence type="ECO:0000313" key="2">
    <source>
        <dbReference type="Proteomes" id="UP000266066"/>
    </source>
</evidence>
<gene>
    <name evidence="1" type="ORF">DWY38_00450</name>
</gene>
<sequence>MEEKKIVVYVLHGFWENEFTNGCAVVDVSIDLETVMKKLDEIVENKAREYVKVQEDKAEEERGFRYFEIWDENGQSAKFYIVEQYLELSQSMMEAIAESLAKGAGK</sequence>
<protein>
    <submittedName>
        <fullName evidence="1">Uncharacterized protein</fullName>
    </submittedName>
</protein>
<reference evidence="1 2" key="1">
    <citation type="submission" date="2018-08" db="EMBL/GenBank/DDBJ databases">
        <title>A genome reference for cultivated species of the human gut microbiota.</title>
        <authorList>
            <person name="Zou Y."/>
            <person name="Xue W."/>
            <person name="Luo G."/>
        </authorList>
    </citation>
    <scope>NUCLEOTIDE SEQUENCE [LARGE SCALE GENOMIC DNA]</scope>
    <source>
        <strain evidence="1 2">AF25-15</strain>
    </source>
</reference>
<organism evidence="1 2">
    <name type="scientific">Agathobacter rectalis</name>
    <dbReference type="NCBI Taxonomy" id="39491"/>
    <lineage>
        <taxon>Bacteria</taxon>
        <taxon>Bacillati</taxon>
        <taxon>Bacillota</taxon>
        <taxon>Clostridia</taxon>
        <taxon>Lachnospirales</taxon>
        <taxon>Lachnospiraceae</taxon>
        <taxon>Agathobacter</taxon>
    </lineage>
</organism>
<dbReference type="RefSeq" id="WP_117963898.1">
    <property type="nucleotide sequence ID" value="NZ_QRUJ01000001.1"/>
</dbReference>